<evidence type="ECO:0000313" key="2">
    <source>
        <dbReference type="EMBL" id="UJF31532.1"/>
    </source>
</evidence>
<gene>
    <name evidence="2" type="ORF">L0M14_17140</name>
</gene>
<organism evidence="2 3">
    <name type="scientific">Paenibacillus hexagrammi</name>
    <dbReference type="NCBI Taxonomy" id="2908839"/>
    <lineage>
        <taxon>Bacteria</taxon>
        <taxon>Bacillati</taxon>
        <taxon>Bacillota</taxon>
        <taxon>Bacilli</taxon>
        <taxon>Bacillales</taxon>
        <taxon>Paenibacillaceae</taxon>
        <taxon>Paenibacillus</taxon>
    </lineage>
</organism>
<keyword evidence="3" id="KW-1185">Reference proteome</keyword>
<keyword evidence="1" id="KW-1133">Transmembrane helix</keyword>
<dbReference type="Proteomes" id="UP001649230">
    <property type="component" value="Chromosome"/>
</dbReference>
<sequence length="95" mass="10816">MESGPEKRKEPREITYQVGWKKGKIAYQEESVREDSKEDKQLDQSHAQAAHIRLLTLWKAAPSLPEGMLLPLLYGLPLVLFIATLILVYELRGPS</sequence>
<keyword evidence="1" id="KW-0812">Transmembrane</keyword>
<accession>A0ABY3SCK9</accession>
<evidence type="ECO:0000313" key="3">
    <source>
        <dbReference type="Proteomes" id="UP001649230"/>
    </source>
</evidence>
<dbReference type="EMBL" id="CP090978">
    <property type="protein sequence ID" value="UJF31532.1"/>
    <property type="molecule type" value="Genomic_DNA"/>
</dbReference>
<reference evidence="2 3" key="1">
    <citation type="journal article" date="2024" name="Int. J. Syst. Evol. Microbiol.">
        <title>Paenibacillus hexagrammi sp. nov., a novel bacterium isolated from the gut content of Hexagrammos agrammus.</title>
        <authorList>
            <person name="Jung H.K."/>
            <person name="Kim D.G."/>
            <person name="Zin H."/>
            <person name="Park J."/>
            <person name="Jung H."/>
            <person name="Kim Y.O."/>
            <person name="Kong H.J."/>
            <person name="Kim J.W."/>
            <person name="Kim Y.S."/>
        </authorList>
    </citation>
    <scope>NUCLEOTIDE SEQUENCE [LARGE SCALE GENOMIC DNA]</scope>
    <source>
        <strain evidence="2 3">YPD9-1</strain>
    </source>
</reference>
<name>A0ABY3SCK9_9BACL</name>
<proteinExistence type="predicted"/>
<protein>
    <submittedName>
        <fullName evidence="2">Uncharacterized protein</fullName>
    </submittedName>
</protein>
<evidence type="ECO:0000256" key="1">
    <source>
        <dbReference type="SAM" id="Phobius"/>
    </source>
</evidence>
<dbReference type="RefSeq" id="WP_235117878.1">
    <property type="nucleotide sequence ID" value="NZ_CP090978.1"/>
</dbReference>
<keyword evidence="1" id="KW-0472">Membrane</keyword>
<feature type="transmembrane region" description="Helical" evidence="1">
    <location>
        <begin position="68"/>
        <end position="89"/>
    </location>
</feature>